<reference evidence="2" key="1">
    <citation type="journal article" date="2022" name="bioRxiv">
        <title>Sequencing and chromosome-scale assembly of the giantPleurodeles waltlgenome.</title>
        <authorList>
            <person name="Brown T."/>
            <person name="Elewa A."/>
            <person name="Iarovenko S."/>
            <person name="Subramanian E."/>
            <person name="Araus A.J."/>
            <person name="Petzold A."/>
            <person name="Susuki M."/>
            <person name="Suzuki K.-i.T."/>
            <person name="Hayashi T."/>
            <person name="Toyoda A."/>
            <person name="Oliveira C."/>
            <person name="Osipova E."/>
            <person name="Leigh N.D."/>
            <person name="Simon A."/>
            <person name="Yun M.H."/>
        </authorList>
    </citation>
    <scope>NUCLEOTIDE SEQUENCE</scope>
    <source>
        <strain evidence="2">20211129_DDA</strain>
        <tissue evidence="2">Liver</tissue>
    </source>
</reference>
<accession>A0AAV7MY86</accession>
<organism evidence="2 3">
    <name type="scientific">Pleurodeles waltl</name>
    <name type="common">Iberian ribbed newt</name>
    <dbReference type="NCBI Taxonomy" id="8319"/>
    <lineage>
        <taxon>Eukaryota</taxon>
        <taxon>Metazoa</taxon>
        <taxon>Chordata</taxon>
        <taxon>Craniata</taxon>
        <taxon>Vertebrata</taxon>
        <taxon>Euteleostomi</taxon>
        <taxon>Amphibia</taxon>
        <taxon>Batrachia</taxon>
        <taxon>Caudata</taxon>
        <taxon>Salamandroidea</taxon>
        <taxon>Salamandridae</taxon>
        <taxon>Pleurodelinae</taxon>
        <taxon>Pleurodeles</taxon>
    </lineage>
</organism>
<dbReference type="AlphaFoldDB" id="A0AAV7MY86"/>
<gene>
    <name evidence="2" type="ORF">NDU88_004366</name>
</gene>
<name>A0AAV7MY86_PLEWA</name>
<feature type="region of interest" description="Disordered" evidence="1">
    <location>
        <begin position="45"/>
        <end position="71"/>
    </location>
</feature>
<sequence>MAPRRLLAPMRSVPAVSKAGEEQAAGGKVTAACLCVPRPPQVSAVGMRQTSSCRAGPEETPWPGGGRRGASPHALGPWMGYSTGLECFFFPARWSEGTT</sequence>
<evidence type="ECO:0000313" key="3">
    <source>
        <dbReference type="Proteomes" id="UP001066276"/>
    </source>
</evidence>
<comment type="caution">
    <text evidence="2">The sequence shown here is derived from an EMBL/GenBank/DDBJ whole genome shotgun (WGS) entry which is preliminary data.</text>
</comment>
<evidence type="ECO:0000313" key="2">
    <source>
        <dbReference type="EMBL" id="KAJ1106968.1"/>
    </source>
</evidence>
<dbReference type="Proteomes" id="UP001066276">
    <property type="component" value="Chromosome 9"/>
</dbReference>
<evidence type="ECO:0000256" key="1">
    <source>
        <dbReference type="SAM" id="MobiDB-lite"/>
    </source>
</evidence>
<keyword evidence="3" id="KW-1185">Reference proteome</keyword>
<protein>
    <submittedName>
        <fullName evidence="2">Uncharacterized protein</fullName>
    </submittedName>
</protein>
<proteinExistence type="predicted"/>
<dbReference type="EMBL" id="JANPWB010000013">
    <property type="protein sequence ID" value="KAJ1106968.1"/>
    <property type="molecule type" value="Genomic_DNA"/>
</dbReference>